<sequence>MKVLDVNNFQQGLERNLSRLRRLESEMKQIETAIQGLTNLEESLKGQGGEALRGFYENCHLPFLEFFNTFKTSFTNILQQMDAALTSLEPDSSGYISQSYLEGEVEQGLEVASQVTEDLTNETNQIMSEVSDIVSLPNLDDSEVQVGVADAKAHRDDTVEQLNVFDLTQTMALNTIQNDLILMKTWITNIESMITEGLTDVNFPAEQWKAFAQQNPLMITLAARTMSMDSIIGMDPLLAPGMIGGANPYSLSSIQLTGQLPIYNFGINGASVSTNFVSFKKKQEEEIAKELSCPVPDVNEVTEEENGFLAFLGDIGNGAVELGKGALTVGKEVADFIILDDINTLMDPNASGADKGFAVASFIPIGKLVKGGKLVGKIIDSDVDDVVKKSNVDEVVDKGKGKVTNVNKTQTKVIDDVESGKVSLETNKHKGNYGEMKMDVHFESQGYERINIDRVTSLDDKVIKGIDGVYFDPGPPPKYIIGEAKYGSSNLSQTKDGKQMSDTWVEGKNRLEKAVGKDAADDILLEGYDKVLVNTKEDGTVVTKVLDAKGNIKK</sequence>
<dbReference type="OrthoDB" id="2740462at2"/>
<accession>A0A285UQM0</accession>
<dbReference type="PROSITE" id="PS51756">
    <property type="entry name" value="LXG"/>
    <property type="match status" value="1"/>
</dbReference>
<evidence type="ECO:0000313" key="5">
    <source>
        <dbReference type="Proteomes" id="UP000219252"/>
    </source>
</evidence>
<evidence type="ECO:0000259" key="3">
    <source>
        <dbReference type="PROSITE" id="PS51756"/>
    </source>
</evidence>
<reference evidence="5" key="1">
    <citation type="submission" date="2017-08" db="EMBL/GenBank/DDBJ databases">
        <authorList>
            <person name="Varghese N."/>
            <person name="Submissions S."/>
        </authorList>
    </citation>
    <scope>NUCLEOTIDE SEQUENCE [LARGE SCALE GENOMIC DNA]</scope>
    <source>
        <strain evidence="5">JC23</strain>
    </source>
</reference>
<feature type="domain" description="LXG" evidence="3">
    <location>
        <begin position="1"/>
        <end position="234"/>
    </location>
</feature>
<evidence type="ECO:0000313" key="4">
    <source>
        <dbReference type="EMBL" id="SOC44180.1"/>
    </source>
</evidence>
<dbReference type="CDD" id="cd20740">
    <property type="entry name" value="PoNe_LXG_HINT-like"/>
    <property type="match status" value="1"/>
</dbReference>
<comment type="similarity">
    <text evidence="1">In the N-terminal section; belongs to the LXG family.</text>
</comment>
<dbReference type="Pfam" id="PF04740">
    <property type="entry name" value="LXG"/>
    <property type="match status" value="1"/>
</dbReference>
<name>A0A285UQM0_9BACL</name>
<gene>
    <name evidence="4" type="ORF">SAMN05877842_11939</name>
</gene>
<dbReference type="Proteomes" id="UP000219252">
    <property type="component" value="Unassembled WGS sequence"/>
</dbReference>
<organism evidence="4 5">
    <name type="scientific">Ureibacillus acetophenoni</name>
    <dbReference type="NCBI Taxonomy" id="614649"/>
    <lineage>
        <taxon>Bacteria</taxon>
        <taxon>Bacillati</taxon>
        <taxon>Bacillota</taxon>
        <taxon>Bacilli</taxon>
        <taxon>Bacillales</taxon>
        <taxon>Caryophanaceae</taxon>
        <taxon>Ureibacillus</taxon>
    </lineage>
</organism>
<dbReference type="RefSeq" id="WP_097151041.1">
    <property type="nucleotide sequence ID" value="NZ_OBQC01000019.1"/>
</dbReference>
<dbReference type="InterPro" id="IPR006829">
    <property type="entry name" value="LXG_dom"/>
</dbReference>
<evidence type="ECO:0000256" key="1">
    <source>
        <dbReference type="ARBA" id="ARBA00034117"/>
    </source>
</evidence>
<proteinExistence type="inferred from homology"/>
<keyword evidence="5" id="KW-1185">Reference proteome</keyword>
<dbReference type="EMBL" id="OBQC01000019">
    <property type="protein sequence ID" value="SOC44180.1"/>
    <property type="molecule type" value="Genomic_DNA"/>
</dbReference>
<dbReference type="AlphaFoldDB" id="A0A285UQM0"/>
<keyword evidence="2" id="KW-0175">Coiled coil</keyword>
<protein>
    <submittedName>
        <fullName evidence="4">WXG superfamily protein probably secreted by type VII secretion system</fullName>
    </submittedName>
</protein>
<evidence type="ECO:0000256" key="2">
    <source>
        <dbReference type="SAM" id="Coils"/>
    </source>
</evidence>
<feature type="coiled-coil region" evidence="2">
    <location>
        <begin position="6"/>
        <end position="40"/>
    </location>
</feature>